<sequence length="658" mass="77353">MGKVKLDLGDESSEEGDLKINKNYAEKYEQWRSKEVLQKLKDKFKNKPIEEHQDEEEDDDSTSESEPEWTNEDEKSFLRALGALKSKDAKIYDKNQKFFAEKLENGTTTNAQPKKSKDSGKKGMTLRDYEVALVTEREGKFDDEDMEEEPQDEGYFKKNQRLKDEFKAIVLGDDDSEEDDGFMKKRVKTVEEKKQEEENYADWLKGEGKELDIAPDDDIKKLKNVWNKPELDKNEQFLRDYLLNKQYDVDDNEDPEAPTYEDIVQDEAEIEKADNFEHKYNFRFEEPDQDFIKQFPRTVKESIRKGNEKRKEKRDEIKKRKEEELNQKKEEIKLLKTLKKKEIEEKLKKVKAIAGDDGLPLSIEDLEKDFDPKEYDKRMQEIFAKKYYDDEGDNEKPVFTDYSEDEESDYDNMQVGTVNGDVENESEEDDEQEKEEAERQDKTSGRQKKRNSKFKDVIHKKKPVFDPSEKTFSEYFNEYYSLDYEDIIADNLRTKFKYRDVPANSYALSTEEILGADDKQLNQWVSVKKASQYRSEKDEEYDRKVFEQKAAAGKKDKIFSKENNLDEPNDPQPKAKKMNKKSKKKQQGEDVAEAVVDPIKRKNRRKNKSAKKVAFQNGQIQKIVGVDVDRLKAYNVSNKSLKRKIYGNATANKKPKTS</sequence>
<evidence type="ECO:0000313" key="2">
    <source>
        <dbReference type="WBParaSite" id="ES5_v2.g9256.t1"/>
    </source>
</evidence>
<reference evidence="2" key="1">
    <citation type="submission" date="2022-11" db="UniProtKB">
        <authorList>
            <consortium name="WormBaseParasite"/>
        </authorList>
    </citation>
    <scope>IDENTIFICATION</scope>
</reference>
<dbReference type="WBParaSite" id="ES5_v2.g9256.t1">
    <property type="protein sequence ID" value="ES5_v2.g9256.t1"/>
    <property type="gene ID" value="ES5_v2.g9256"/>
</dbReference>
<accession>A0AC34GXG3</accession>
<dbReference type="Proteomes" id="UP000887579">
    <property type="component" value="Unplaced"/>
</dbReference>
<evidence type="ECO:0000313" key="1">
    <source>
        <dbReference type="Proteomes" id="UP000887579"/>
    </source>
</evidence>
<organism evidence="1 2">
    <name type="scientific">Panagrolaimus sp. ES5</name>
    <dbReference type="NCBI Taxonomy" id="591445"/>
    <lineage>
        <taxon>Eukaryota</taxon>
        <taxon>Metazoa</taxon>
        <taxon>Ecdysozoa</taxon>
        <taxon>Nematoda</taxon>
        <taxon>Chromadorea</taxon>
        <taxon>Rhabditida</taxon>
        <taxon>Tylenchina</taxon>
        <taxon>Panagrolaimomorpha</taxon>
        <taxon>Panagrolaimoidea</taxon>
        <taxon>Panagrolaimidae</taxon>
        <taxon>Panagrolaimus</taxon>
    </lineage>
</organism>
<protein>
    <submittedName>
        <fullName evidence="2">Protein KRI1 homolog</fullName>
    </submittedName>
</protein>
<name>A0AC34GXG3_9BILA</name>
<proteinExistence type="predicted"/>